<dbReference type="AlphaFoldDB" id="A0A7J7NMB9"/>
<accession>A0A7J7NMB9</accession>
<sequence length="118" mass="13618">MRIKIGVDASNASLTIKLTKQRKECNLLQDINAKLAEQSERQHPEPVHNVLVAFEELVVIPKEEAVPSPDLQKKIDELTVKYEEAVKKRERIVCKLVWMEVETFVDCRILESIYAFVL</sequence>
<dbReference type="Proteomes" id="UP000541444">
    <property type="component" value="Unassembled WGS sequence"/>
</dbReference>
<keyword evidence="2" id="KW-1185">Reference proteome</keyword>
<proteinExistence type="predicted"/>
<name>A0A7J7NMB9_9MAGN</name>
<evidence type="ECO:0000313" key="1">
    <source>
        <dbReference type="EMBL" id="KAF6168088.1"/>
    </source>
</evidence>
<evidence type="ECO:0000313" key="2">
    <source>
        <dbReference type="Proteomes" id="UP000541444"/>
    </source>
</evidence>
<protein>
    <submittedName>
        <fullName evidence="1">Uncharacterized protein</fullName>
    </submittedName>
</protein>
<dbReference type="EMBL" id="JACGCM010000704">
    <property type="protein sequence ID" value="KAF6168088.1"/>
    <property type="molecule type" value="Genomic_DNA"/>
</dbReference>
<reference evidence="1 2" key="1">
    <citation type="journal article" date="2020" name="IScience">
        <title>Genome Sequencing of the Endangered Kingdonia uniflora (Circaeasteraceae, Ranunculales) Reveals Potential Mechanisms of Evolutionary Specialization.</title>
        <authorList>
            <person name="Sun Y."/>
            <person name="Deng T."/>
            <person name="Zhang A."/>
            <person name="Moore M.J."/>
            <person name="Landis J.B."/>
            <person name="Lin N."/>
            <person name="Zhang H."/>
            <person name="Zhang X."/>
            <person name="Huang J."/>
            <person name="Zhang X."/>
            <person name="Sun H."/>
            <person name="Wang H."/>
        </authorList>
    </citation>
    <scope>NUCLEOTIDE SEQUENCE [LARGE SCALE GENOMIC DNA]</scope>
    <source>
        <strain evidence="1">TB1705</strain>
        <tissue evidence="1">Leaf</tissue>
    </source>
</reference>
<comment type="caution">
    <text evidence="1">The sequence shown here is derived from an EMBL/GenBank/DDBJ whole genome shotgun (WGS) entry which is preliminary data.</text>
</comment>
<organism evidence="1 2">
    <name type="scientific">Kingdonia uniflora</name>
    <dbReference type="NCBI Taxonomy" id="39325"/>
    <lineage>
        <taxon>Eukaryota</taxon>
        <taxon>Viridiplantae</taxon>
        <taxon>Streptophyta</taxon>
        <taxon>Embryophyta</taxon>
        <taxon>Tracheophyta</taxon>
        <taxon>Spermatophyta</taxon>
        <taxon>Magnoliopsida</taxon>
        <taxon>Ranunculales</taxon>
        <taxon>Circaeasteraceae</taxon>
        <taxon>Kingdonia</taxon>
    </lineage>
</organism>
<gene>
    <name evidence="1" type="ORF">GIB67_011473</name>
</gene>